<evidence type="ECO:0000313" key="1">
    <source>
        <dbReference type="EMBL" id="BBX85641.1"/>
    </source>
</evidence>
<dbReference type="Proteomes" id="UP000465609">
    <property type="component" value="Chromosome"/>
</dbReference>
<dbReference type="Gene3D" id="3.30.530.20">
    <property type="match status" value="1"/>
</dbReference>
<organism evidence="1 2">
    <name type="scientific">Mycolicibacterium aubagnense</name>
    <dbReference type="NCBI Taxonomy" id="319707"/>
    <lineage>
        <taxon>Bacteria</taxon>
        <taxon>Bacillati</taxon>
        <taxon>Actinomycetota</taxon>
        <taxon>Actinomycetes</taxon>
        <taxon>Mycobacteriales</taxon>
        <taxon>Mycobacteriaceae</taxon>
        <taxon>Mycolicibacterium</taxon>
    </lineage>
</organism>
<dbReference type="InterPro" id="IPR023393">
    <property type="entry name" value="START-like_dom_sf"/>
</dbReference>
<dbReference type="EMBL" id="AP022577">
    <property type="protein sequence ID" value="BBX85641.1"/>
    <property type="molecule type" value="Genomic_DNA"/>
</dbReference>
<dbReference type="PANTHER" id="PTHR39683:SF4">
    <property type="entry name" value="COENZYME Q-BINDING PROTEIN COQ10 START DOMAIN-CONTAINING PROTEIN"/>
    <property type="match status" value="1"/>
</dbReference>
<keyword evidence="2" id="KW-1185">Reference proteome</keyword>
<reference evidence="1 2" key="1">
    <citation type="journal article" date="2019" name="Emerg. Microbes Infect.">
        <title>Comprehensive subspecies identification of 175 nontuberculous mycobacteria species based on 7547 genomic profiles.</title>
        <authorList>
            <person name="Matsumoto Y."/>
            <person name="Kinjo T."/>
            <person name="Motooka D."/>
            <person name="Nabeya D."/>
            <person name="Jung N."/>
            <person name="Uechi K."/>
            <person name="Horii T."/>
            <person name="Iida T."/>
            <person name="Fujita J."/>
            <person name="Nakamura S."/>
        </authorList>
    </citation>
    <scope>NUCLEOTIDE SEQUENCE [LARGE SCALE GENOMIC DNA]</scope>
    <source>
        <strain evidence="1 2">JCM 15296</strain>
    </source>
</reference>
<name>A0ABM7IG07_9MYCO</name>
<evidence type="ECO:0000313" key="2">
    <source>
        <dbReference type="Proteomes" id="UP000465609"/>
    </source>
</evidence>
<dbReference type="CDD" id="cd07819">
    <property type="entry name" value="SRPBCC_2"/>
    <property type="match status" value="1"/>
</dbReference>
<accession>A0ABM7IG07</accession>
<gene>
    <name evidence="1" type="primary">TB18.5</name>
    <name evidence="1" type="ORF">MAUB_35140</name>
</gene>
<sequence>MLWRMPIVSKTVEVAAPAAQILGIVADFEAYPQWNEEVTGCWILHRYDDGRPSQLRLDTKIQGMDGSYIQAVYYPGDGQIQTVMQQGNLFSKQEQLFSVVDLGASALLTVDMDVEVDMPGIPSMMVKKVVGDALDHLAGNLKTRAEQLAAT</sequence>
<dbReference type="InterPro" id="IPR019587">
    <property type="entry name" value="Polyketide_cyclase/dehydratase"/>
</dbReference>
<proteinExistence type="predicted"/>
<dbReference type="SUPFAM" id="SSF55961">
    <property type="entry name" value="Bet v1-like"/>
    <property type="match status" value="1"/>
</dbReference>
<dbReference type="Pfam" id="PF10604">
    <property type="entry name" value="Polyketide_cyc2"/>
    <property type="match status" value="1"/>
</dbReference>
<protein>
    <submittedName>
        <fullName evidence="1">Cyclase</fullName>
    </submittedName>
</protein>
<dbReference type="PANTHER" id="PTHR39683">
    <property type="entry name" value="CONSERVED PROTEIN TB16.3"/>
    <property type="match status" value="1"/>
</dbReference>